<protein>
    <submittedName>
        <fullName evidence="1">Uncharacterized protein</fullName>
    </submittedName>
</protein>
<gene>
    <name evidence="1" type="ORF">MBUL_00836</name>
</gene>
<organism evidence="1">
    <name type="scientific">Methylobacterium bullatum</name>
    <dbReference type="NCBI Taxonomy" id="570505"/>
    <lineage>
        <taxon>Bacteria</taxon>
        <taxon>Pseudomonadati</taxon>
        <taxon>Pseudomonadota</taxon>
        <taxon>Alphaproteobacteria</taxon>
        <taxon>Hyphomicrobiales</taxon>
        <taxon>Methylobacteriaceae</taxon>
        <taxon>Methylobacterium</taxon>
    </lineage>
</organism>
<name>A0A679IYQ7_9HYPH</name>
<dbReference type="EMBL" id="LR743504">
    <property type="protein sequence ID" value="CAA2100766.1"/>
    <property type="molecule type" value="Genomic_DNA"/>
</dbReference>
<proteinExistence type="predicted"/>
<dbReference type="AlphaFoldDB" id="A0A679IYQ7"/>
<sequence length="30" mass="3408">MMIEAMIDIRWIAAEKKSCRKGTGPQSRSL</sequence>
<accession>A0A679IYQ7</accession>
<reference evidence="1" key="1">
    <citation type="submission" date="2019-12" db="EMBL/GenBank/DDBJ databases">
        <authorList>
            <person name="Cremers G."/>
        </authorList>
    </citation>
    <scope>NUCLEOTIDE SEQUENCE</scope>
    <source>
        <strain evidence="1">Mbul1</strain>
    </source>
</reference>
<evidence type="ECO:0000313" key="1">
    <source>
        <dbReference type="EMBL" id="CAA2100766.1"/>
    </source>
</evidence>